<keyword evidence="6" id="KW-0534">Nitrate assimilation</keyword>
<dbReference type="STRING" id="497964.CfE428DRAFT_5853"/>
<dbReference type="NCBIfam" id="TIGR02378">
    <property type="entry name" value="nirD_assim_sml"/>
    <property type="match status" value="1"/>
</dbReference>
<sequence length="102" mass="10937">MSTTTINLGSIENIALGHGRCYLVGDEEIAVFRQRSGHLFAIQNRCPHRNGTLSEGVIGAGKVICPLHSHKFDLASGAGSEADECVKVYTVRELDGDIVLTV</sequence>
<dbReference type="InterPro" id="IPR036922">
    <property type="entry name" value="Rieske_2Fe-2S_sf"/>
</dbReference>
<dbReference type="AlphaFoldDB" id="B4DAB3"/>
<dbReference type="Proteomes" id="UP000005824">
    <property type="component" value="Unassembled WGS sequence"/>
</dbReference>
<dbReference type="Pfam" id="PF13806">
    <property type="entry name" value="Rieske_2"/>
    <property type="match status" value="1"/>
</dbReference>
<keyword evidence="9" id="KW-1185">Reference proteome</keyword>
<protein>
    <submittedName>
        <fullName evidence="8">Rieske (2Fe-2S) domain protein</fullName>
    </submittedName>
</protein>
<dbReference type="Gene3D" id="2.102.10.10">
    <property type="entry name" value="Rieske [2Fe-2S] iron-sulphur domain"/>
    <property type="match status" value="1"/>
</dbReference>
<evidence type="ECO:0000256" key="3">
    <source>
        <dbReference type="ARBA" id="ARBA00023002"/>
    </source>
</evidence>
<keyword evidence="4" id="KW-0408">Iron</keyword>
<evidence type="ECO:0000313" key="8">
    <source>
        <dbReference type="EMBL" id="EDY16574.1"/>
    </source>
</evidence>
<comment type="caution">
    <text evidence="8">The sequence shown here is derived from an EMBL/GenBank/DDBJ whole genome shotgun (WGS) entry which is preliminary data.</text>
</comment>
<evidence type="ECO:0000313" key="9">
    <source>
        <dbReference type="Proteomes" id="UP000005824"/>
    </source>
</evidence>
<evidence type="ECO:0000256" key="6">
    <source>
        <dbReference type="ARBA" id="ARBA00023063"/>
    </source>
</evidence>
<name>B4DAB3_9BACT</name>
<dbReference type="eggNOG" id="COG2146">
    <property type="taxonomic scope" value="Bacteria"/>
</dbReference>
<accession>B4DAB3</accession>
<dbReference type="InterPro" id="IPR017941">
    <property type="entry name" value="Rieske_2Fe-2S"/>
</dbReference>
<proteinExistence type="predicted"/>
<reference evidence="8 9" key="1">
    <citation type="journal article" date="2011" name="J. Bacteriol.">
        <title>Genome sequence of Chthoniobacter flavus Ellin428, an aerobic heterotrophic soil bacterium.</title>
        <authorList>
            <person name="Kant R."/>
            <person name="van Passel M.W."/>
            <person name="Palva A."/>
            <person name="Lucas S."/>
            <person name="Lapidus A."/>
            <person name="Glavina Del Rio T."/>
            <person name="Dalin E."/>
            <person name="Tice H."/>
            <person name="Bruce D."/>
            <person name="Goodwin L."/>
            <person name="Pitluck S."/>
            <person name="Larimer F.W."/>
            <person name="Land M.L."/>
            <person name="Hauser L."/>
            <person name="Sangwan P."/>
            <person name="de Vos W.M."/>
            <person name="Janssen P.H."/>
            <person name="Smidt H."/>
        </authorList>
    </citation>
    <scope>NUCLEOTIDE SEQUENCE [LARGE SCALE GENOMIC DNA]</scope>
    <source>
        <strain evidence="8 9">Ellin428</strain>
    </source>
</reference>
<gene>
    <name evidence="8" type="ORF">CfE428DRAFT_5853</name>
</gene>
<evidence type="ECO:0000256" key="2">
    <source>
        <dbReference type="ARBA" id="ARBA00022723"/>
    </source>
</evidence>
<dbReference type="GO" id="GO:0051537">
    <property type="term" value="F:2 iron, 2 sulfur cluster binding"/>
    <property type="evidence" value="ECO:0007669"/>
    <property type="project" value="UniProtKB-KW"/>
</dbReference>
<dbReference type="SUPFAM" id="SSF50022">
    <property type="entry name" value="ISP domain"/>
    <property type="match status" value="1"/>
</dbReference>
<dbReference type="FunCoup" id="B4DAB3">
    <property type="interactions" value="42"/>
</dbReference>
<dbReference type="PANTHER" id="PTHR21496:SF23">
    <property type="entry name" value="3-PHENYLPROPIONATE_CINNAMIC ACID DIOXYGENASE FERREDOXIN SUBUNIT"/>
    <property type="match status" value="1"/>
</dbReference>
<dbReference type="PANTHER" id="PTHR21496">
    <property type="entry name" value="FERREDOXIN-RELATED"/>
    <property type="match status" value="1"/>
</dbReference>
<feature type="domain" description="Rieske" evidence="7">
    <location>
        <begin position="6"/>
        <end position="100"/>
    </location>
</feature>
<dbReference type="GO" id="GO:0046872">
    <property type="term" value="F:metal ion binding"/>
    <property type="evidence" value="ECO:0007669"/>
    <property type="project" value="UniProtKB-KW"/>
</dbReference>
<keyword evidence="5" id="KW-0411">Iron-sulfur</keyword>
<dbReference type="InterPro" id="IPR012748">
    <property type="entry name" value="Rieske-like_NirD"/>
</dbReference>
<dbReference type="InParanoid" id="B4DAB3"/>
<dbReference type="GO" id="GO:0008942">
    <property type="term" value="F:nitrite reductase [NAD(P)H] activity"/>
    <property type="evidence" value="ECO:0007669"/>
    <property type="project" value="InterPro"/>
</dbReference>
<evidence type="ECO:0000256" key="1">
    <source>
        <dbReference type="ARBA" id="ARBA00022714"/>
    </source>
</evidence>
<keyword evidence="2" id="KW-0479">Metal-binding</keyword>
<dbReference type="GO" id="GO:0042128">
    <property type="term" value="P:nitrate assimilation"/>
    <property type="evidence" value="ECO:0007669"/>
    <property type="project" value="UniProtKB-KW"/>
</dbReference>
<evidence type="ECO:0000256" key="4">
    <source>
        <dbReference type="ARBA" id="ARBA00023004"/>
    </source>
</evidence>
<evidence type="ECO:0000259" key="7">
    <source>
        <dbReference type="PROSITE" id="PS51296"/>
    </source>
</evidence>
<keyword evidence="3" id="KW-0560">Oxidoreductase</keyword>
<keyword evidence="1" id="KW-0001">2Fe-2S</keyword>
<dbReference type="RefSeq" id="WP_006983174.1">
    <property type="nucleotide sequence ID" value="NZ_ABVL01000030.1"/>
</dbReference>
<dbReference type="PROSITE" id="PS51296">
    <property type="entry name" value="RIESKE"/>
    <property type="match status" value="1"/>
</dbReference>
<dbReference type="EMBL" id="ABVL01000030">
    <property type="protein sequence ID" value="EDY16574.1"/>
    <property type="molecule type" value="Genomic_DNA"/>
</dbReference>
<organism evidence="8 9">
    <name type="scientific">Chthoniobacter flavus Ellin428</name>
    <dbReference type="NCBI Taxonomy" id="497964"/>
    <lineage>
        <taxon>Bacteria</taxon>
        <taxon>Pseudomonadati</taxon>
        <taxon>Verrucomicrobiota</taxon>
        <taxon>Spartobacteria</taxon>
        <taxon>Chthoniobacterales</taxon>
        <taxon>Chthoniobacteraceae</taxon>
        <taxon>Chthoniobacter</taxon>
    </lineage>
</organism>
<evidence type="ECO:0000256" key="5">
    <source>
        <dbReference type="ARBA" id="ARBA00023014"/>
    </source>
</evidence>